<dbReference type="Gene3D" id="1.20.1600.10">
    <property type="entry name" value="Outer membrane efflux proteins (OEP)"/>
    <property type="match status" value="1"/>
</dbReference>
<gene>
    <name evidence="9" type="ORF">WJU22_16095</name>
</gene>
<sequence>MNQGKLVLFSGLLLAAYSACGQAQGAGNDTLRISLPQAWQKADEHSRLVELRKTSAEIAEEEIKDARMERFPELGVKGTAEKATNIPIYENGLFSKPSQHEVIHTLYRVGADFYLHLYNGNKLNLKIAEAKTLHQISLIRKDQAVSDTRYKTAALYLELQKSLIYRKLIIEDIADQEKQLQEIKAYYRNGTVLKSDVLRVELDLSKRKLTQVTIENDIRIATQQLNILMGEPDERTVVPADIDPRPDGEKDYEQYLAEALAHSFPYHISEQQTELSKLQLRKTKANLRPKAGIYSEFYYANPQIFLFPYNPYWYSLGVAGLKASFPISELWHNVHKVRAAKLELEKEEIAHKDTEDQVRQQVKAAFLRYREALVRISVAEANVAQAVENARIIKNTYFNHTSLVTDLLDADVQVLQTRFELAAARILAQDKYFLLQNITGIL</sequence>
<keyword evidence="4" id="KW-1134">Transmembrane beta strand</keyword>
<evidence type="ECO:0000256" key="7">
    <source>
        <dbReference type="ARBA" id="ARBA00023237"/>
    </source>
</evidence>
<dbReference type="Proteomes" id="UP001449657">
    <property type="component" value="Chromosome"/>
</dbReference>
<evidence type="ECO:0000256" key="6">
    <source>
        <dbReference type="ARBA" id="ARBA00023136"/>
    </source>
</evidence>
<keyword evidence="6" id="KW-0472">Membrane</keyword>
<evidence type="ECO:0000313" key="9">
    <source>
        <dbReference type="EMBL" id="WZN44417.1"/>
    </source>
</evidence>
<organism evidence="9 10">
    <name type="scientific">Chitinophaga caseinilytica</name>
    <dbReference type="NCBI Taxonomy" id="2267521"/>
    <lineage>
        <taxon>Bacteria</taxon>
        <taxon>Pseudomonadati</taxon>
        <taxon>Bacteroidota</taxon>
        <taxon>Chitinophagia</taxon>
        <taxon>Chitinophagales</taxon>
        <taxon>Chitinophagaceae</taxon>
        <taxon>Chitinophaga</taxon>
    </lineage>
</organism>
<feature type="chain" id="PRO_5045388859" evidence="8">
    <location>
        <begin position="26"/>
        <end position="442"/>
    </location>
</feature>
<evidence type="ECO:0000256" key="3">
    <source>
        <dbReference type="ARBA" id="ARBA00022448"/>
    </source>
</evidence>
<feature type="signal peptide" evidence="8">
    <location>
        <begin position="1"/>
        <end position="25"/>
    </location>
</feature>
<dbReference type="EMBL" id="CP150096">
    <property type="protein sequence ID" value="WZN44417.1"/>
    <property type="molecule type" value="Genomic_DNA"/>
</dbReference>
<dbReference type="InterPro" id="IPR003423">
    <property type="entry name" value="OMP_efflux"/>
</dbReference>
<keyword evidence="3" id="KW-0813">Transport</keyword>
<dbReference type="Pfam" id="PF02321">
    <property type="entry name" value="OEP"/>
    <property type="match status" value="1"/>
</dbReference>
<comment type="subcellular location">
    <subcellularLocation>
        <location evidence="1">Cell outer membrane</location>
    </subcellularLocation>
</comment>
<accession>A0ABZ2YXD8</accession>
<dbReference type="SUPFAM" id="SSF56954">
    <property type="entry name" value="Outer membrane efflux proteins (OEP)"/>
    <property type="match status" value="1"/>
</dbReference>
<evidence type="ECO:0000256" key="1">
    <source>
        <dbReference type="ARBA" id="ARBA00004442"/>
    </source>
</evidence>
<dbReference type="PANTHER" id="PTHR30026:SF23">
    <property type="entry name" value="TO APRF-PUTATIVE OUTER MEMBRANE EFFLUX PROTEIN OR SECRETED ALKALINE PHOSPHATASE-RELATED"/>
    <property type="match status" value="1"/>
</dbReference>
<proteinExistence type="inferred from homology"/>
<comment type="similarity">
    <text evidence="2">Belongs to the outer membrane factor (OMF) (TC 1.B.17) family.</text>
</comment>
<keyword evidence="7" id="KW-0998">Cell outer membrane</keyword>
<keyword evidence="10" id="KW-1185">Reference proteome</keyword>
<dbReference type="InterPro" id="IPR051906">
    <property type="entry name" value="TolC-like"/>
</dbReference>
<dbReference type="PANTHER" id="PTHR30026">
    <property type="entry name" value="OUTER MEMBRANE PROTEIN TOLC"/>
    <property type="match status" value="1"/>
</dbReference>
<dbReference type="RefSeq" id="WP_341839199.1">
    <property type="nucleotide sequence ID" value="NZ_CP149792.1"/>
</dbReference>
<evidence type="ECO:0000256" key="2">
    <source>
        <dbReference type="ARBA" id="ARBA00007613"/>
    </source>
</evidence>
<name>A0ABZ2YXD8_9BACT</name>
<evidence type="ECO:0000256" key="8">
    <source>
        <dbReference type="SAM" id="SignalP"/>
    </source>
</evidence>
<protein>
    <submittedName>
        <fullName evidence="9">TolC family protein</fullName>
    </submittedName>
</protein>
<evidence type="ECO:0000256" key="4">
    <source>
        <dbReference type="ARBA" id="ARBA00022452"/>
    </source>
</evidence>
<evidence type="ECO:0000256" key="5">
    <source>
        <dbReference type="ARBA" id="ARBA00022692"/>
    </source>
</evidence>
<reference evidence="9 10" key="1">
    <citation type="submission" date="2024-03" db="EMBL/GenBank/DDBJ databases">
        <title>Chitinophaga caseinilytica sp. nov., a casein hydrolysing bacterium isolated from forest soil.</title>
        <authorList>
            <person name="Lee D.S."/>
            <person name="Han D.M."/>
            <person name="Baek J.H."/>
            <person name="Choi D.G."/>
            <person name="Jeon J.H."/>
            <person name="Jeon C.O."/>
        </authorList>
    </citation>
    <scope>NUCLEOTIDE SEQUENCE [LARGE SCALE GENOMIC DNA]</scope>
    <source>
        <strain evidence="9 10">KACC 19118</strain>
    </source>
</reference>
<keyword evidence="5" id="KW-0812">Transmembrane</keyword>
<evidence type="ECO:0000313" key="10">
    <source>
        <dbReference type="Proteomes" id="UP001449657"/>
    </source>
</evidence>
<keyword evidence="8" id="KW-0732">Signal</keyword>